<sequence length="682" mass="75463">MLTLYELKLVTESLPGRQKEASLQAQTSAQGSSLVARMRLSIGIIAGLAFFVVGLSALALYEVGKEREELIEINLSTLLELDRIHALLPRVVSALLLRQELAGSAAPLGESDIPLPDLNITLAEIRHHAERLAEIEMSEAGAEFAGDLEVVIAGAEDLAALDKELDLTRGRLRQLFDPVAQELETAERLIVEMREEADIRLKSSDTILPDDVRRYVLLENALRELYATQVAFDNLSQTTSQEDVARESALLRIHVRDIVYILARLSPSEQRQSLVQAVQRLRALVFETAVLSELAEQANLLDRATVNRNELLLNLEEFQNSLTQIAESQAELVFRRGEELSNKTRFFYGLLITLALGVLLATGLASYQVLEKGVARRIRALEKNLDQLKAGTKARLALHGPTDELTRINEALNELRRQTLARDRMEADLRSAMEQATETAQAKTQFLSTMSHEVRTPLNAIIGLFELLETSAIPERQQLRATNGKQAGEKLLGLLNNVLDASRIDTDALHISHARFDASDLRDDIETALEGRAARSGSTVTGKMIWPADIPKHLFGDLYRIRQVIYNLVDNAFRFTPNGTVTVEISFEPTPDATLRVAVRDEGIGIPADQIARIFEPFTQVEDGMRRKVGGSGLGLSISRSLVNLMGGSLSVTSEEGRGTEFVFTVPNALYSDEKPRENQLA</sequence>
<reference evidence="12 13" key="1">
    <citation type="submission" date="2016-10" db="EMBL/GenBank/DDBJ databases">
        <authorList>
            <person name="de Groot N.N."/>
        </authorList>
    </citation>
    <scope>NUCLEOTIDE SEQUENCE [LARGE SCALE GENOMIC DNA]</scope>
    <source>
        <strain evidence="13">KMM 9023,NRIC 0796,JCM 17311,KCTC 23692</strain>
    </source>
</reference>
<comment type="catalytic activity">
    <reaction evidence="1">
        <text>ATP + protein L-histidine = ADP + protein N-phospho-L-histidine.</text>
        <dbReference type="EC" id="2.7.13.3"/>
    </reaction>
</comment>
<dbReference type="Proteomes" id="UP000199302">
    <property type="component" value="Unassembled WGS sequence"/>
</dbReference>
<evidence type="ECO:0000256" key="4">
    <source>
        <dbReference type="ARBA" id="ARBA00022553"/>
    </source>
</evidence>
<evidence type="ECO:0000256" key="2">
    <source>
        <dbReference type="ARBA" id="ARBA00004370"/>
    </source>
</evidence>
<dbReference type="InterPro" id="IPR003660">
    <property type="entry name" value="HAMP_dom"/>
</dbReference>
<dbReference type="SUPFAM" id="SSF47384">
    <property type="entry name" value="Homodimeric domain of signal transducing histidine kinase"/>
    <property type="match status" value="1"/>
</dbReference>
<dbReference type="AlphaFoldDB" id="A0A1I6DT80"/>
<keyword evidence="9" id="KW-0812">Transmembrane</keyword>
<evidence type="ECO:0000256" key="6">
    <source>
        <dbReference type="ARBA" id="ARBA00022777"/>
    </source>
</evidence>
<keyword evidence="9" id="KW-1133">Transmembrane helix</keyword>
<evidence type="ECO:0000313" key="13">
    <source>
        <dbReference type="Proteomes" id="UP000199302"/>
    </source>
</evidence>
<evidence type="ECO:0000256" key="7">
    <source>
        <dbReference type="ARBA" id="ARBA00023012"/>
    </source>
</evidence>
<dbReference type="InterPro" id="IPR004358">
    <property type="entry name" value="Sig_transdc_His_kin-like_C"/>
</dbReference>
<dbReference type="EMBL" id="FOYI01000005">
    <property type="protein sequence ID" value="SFR08577.1"/>
    <property type="molecule type" value="Genomic_DNA"/>
</dbReference>
<dbReference type="GO" id="GO:0000155">
    <property type="term" value="F:phosphorelay sensor kinase activity"/>
    <property type="evidence" value="ECO:0007669"/>
    <property type="project" value="InterPro"/>
</dbReference>
<dbReference type="CDD" id="cd16922">
    <property type="entry name" value="HATPase_EvgS-ArcB-TorS-like"/>
    <property type="match status" value="1"/>
</dbReference>
<dbReference type="SUPFAM" id="SSF55874">
    <property type="entry name" value="ATPase domain of HSP90 chaperone/DNA topoisomerase II/histidine kinase"/>
    <property type="match status" value="1"/>
</dbReference>
<evidence type="ECO:0000259" key="10">
    <source>
        <dbReference type="PROSITE" id="PS50109"/>
    </source>
</evidence>
<evidence type="ECO:0000256" key="1">
    <source>
        <dbReference type="ARBA" id="ARBA00000085"/>
    </source>
</evidence>
<feature type="transmembrane region" description="Helical" evidence="9">
    <location>
        <begin position="346"/>
        <end position="370"/>
    </location>
</feature>
<comment type="subcellular location">
    <subcellularLocation>
        <location evidence="2">Membrane</location>
    </subcellularLocation>
</comment>
<dbReference type="PROSITE" id="PS50885">
    <property type="entry name" value="HAMP"/>
    <property type="match status" value="1"/>
</dbReference>
<feature type="coiled-coil region" evidence="8">
    <location>
        <begin position="408"/>
        <end position="435"/>
    </location>
</feature>
<feature type="transmembrane region" description="Helical" evidence="9">
    <location>
        <begin position="40"/>
        <end position="61"/>
    </location>
</feature>
<dbReference type="PROSITE" id="PS50109">
    <property type="entry name" value="HIS_KIN"/>
    <property type="match status" value="1"/>
</dbReference>
<evidence type="ECO:0000313" key="12">
    <source>
        <dbReference type="EMBL" id="SFR08577.1"/>
    </source>
</evidence>
<keyword evidence="4" id="KW-0597">Phosphoprotein</keyword>
<keyword evidence="13" id="KW-1185">Reference proteome</keyword>
<feature type="domain" description="Histidine kinase" evidence="10">
    <location>
        <begin position="449"/>
        <end position="670"/>
    </location>
</feature>
<evidence type="ECO:0000256" key="9">
    <source>
        <dbReference type="SAM" id="Phobius"/>
    </source>
</evidence>
<accession>A0A1I6DT80</accession>
<evidence type="ECO:0000259" key="11">
    <source>
        <dbReference type="PROSITE" id="PS50885"/>
    </source>
</evidence>
<dbReference type="InterPro" id="IPR005467">
    <property type="entry name" value="His_kinase_dom"/>
</dbReference>
<keyword evidence="7" id="KW-0902">Two-component regulatory system</keyword>
<dbReference type="InterPro" id="IPR036097">
    <property type="entry name" value="HisK_dim/P_sf"/>
</dbReference>
<dbReference type="InterPro" id="IPR003661">
    <property type="entry name" value="HisK_dim/P_dom"/>
</dbReference>
<dbReference type="SMART" id="SM00387">
    <property type="entry name" value="HATPase_c"/>
    <property type="match status" value="1"/>
</dbReference>
<keyword evidence="8" id="KW-0175">Coiled coil</keyword>
<keyword evidence="5" id="KW-0808">Transferase</keyword>
<dbReference type="PRINTS" id="PR00344">
    <property type="entry name" value="BCTRLSENSOR"/>
</dbReference>
<dbReference type="Gene3D" id="3.30.565.10">
    <property type="entry name" value="Histidine kinase-like ATPase, C-terminal domain"/>
    <property type="match status" value="1"/>
</dbReference>
<feature type="domain" description="HAMP" evidence="11">
    <location>
        <begin position="372"/>
        <end position="424"/>
    </location>
</feature>
<dbReference type="GO" id="GO:0016020">
    <property type="term" value="C:membrane"/>
    <property type="evidence" value="ECO:0007669"/>
    <property type="project" value="UniProtKB-SubCell"/>
</dbReference>
<protein>
    <recommendedName>
        <fullName evidence="3">histidine kinase</fullName>
        <ecNumber evidence="3">2.7.13.3</ecNumber>
    </recommendedName>
</protein>
<dbReference type="SMART" id="SM00388">
    <property type="entry name" value="HisKA"/>
    <property type="match status" value="1"/>
</dbReference>
<evidence type="ECO:0000256" key="8">
    <source>
        <dbReference type="SAM" id="Coils"/>
    </source>
</evidence>
<dbReference type="InterPro" id="IPR003594">
    <property type="entry name" value="HATPase_dom"/>
</dbReference>
<dbReference type="Pfam" id="PF00512">
    <property type="entry name" value="HisKA"/>
    <property type="match status" value="1"/>
</dbReference>
<organism evidence="12 13">
    <name type="scientific">Poseidonocella sedimentorum</name>
    <dbReference type="NCBI Taxonomy" id="871652"/>
    <lineage>
        <taxon>Bacteria</taxon>
        <taxon>Pseudomonadati</taxon>
        <taxon>Pseudomonadota</taxon>
        <taxon>Alphaproteobacteria</taxon>
        <taxon>Rhodobacterales</taxon>
        <taxon>Roseobacteraceae</taxon>
        <taxon>Poseidonocella</taxon>
    </lineage>
</organism>
<keyword evidence="9" id="KW-0472">Membrane</keyword>
<dbReference type="EC" id="2.7.13.3" evidence="3"/>
<dbReference type="Pfam" id="PF02518">
    <property type="entry name" value="HATPase_c"/>
    <property type="match status" value="1"/>
</dbReference>
<name>A0A1I6DT80_9RHOB</name>
<dbReference type="FunFam" id="3.30.565.10:FF:000010">
    <property type="entry name" value="Sensor histidine kinase RcsC"/>
    <property type="match status" value="1"/>
</dbReference>
<proteinExistence type="predicted"/>
<evidence type="ECO:0000256" key="5">
    <source>
        <dbReference type="ARBA" id="ARBA00022679"/>
    </source>
</evidence>
<dbReference type="PANTHER" id="PTHR43047">
    <property type="entry name" value="TWO-COMPONENT HISTIDINE PROTEIN KINASE"/>
    <property type="match status" value="1"/>
</dbReference>
<dbReference type="Gene3D" id="1.10.287.130">
    <property type="match status" value="1"/>
</dbReference>
<gene>
    <name evidence="12" type="ORF">SAMN04515673_10593</name>
</gene>
<dbReference type="CDD" id="cd00082">
    <property type="entry name" value="HisKA"/>
    <property type="match status" value="1"/>
</dbReference>
<dbReference type="InterPro" id="IPR036890">
    <property type="entry name" value="HATPase_C_sf"/>
</dbReference>
<evidence type="ECO:0000256" key="3">
    <source>
        <dbReference type="ARBA" id="ARBA00012438"/>
    </source>
</evidence>
<keyword evidence="6 12" id="KW-0418">Kinase</keyword>
<dbReference type="STRING" id="871652.SAMN04515673_10593"/>